<sequence>MKPEVITSYEEIALLGAKVRRLYEDFNKKIPATSDLKRYIDLCDGIVEKFSTMEEKELVSVHRAQRLFSALVQCNENLQDLAEKAELNHALSQIAANSLDPRTPGGSHALNMIFELDFLQYIRFRGLEARLGEPDIVISAPFGNYFVVCKTINSFNNLSSNLEKGSAQITRNGFGVVALNLEPHICFEEPYKARSVFEVRTAIARHLETLYEGHKELINNHLSSGDFDGVTLQISCIAKIAESSTDLDTVTHNVYYSRPNVQSRDSHNRFDGFRQAMIGR</sequence>
<dbReference type="OrthoDB" id="9153906at2"/>
<evidence type="ECO:0000313" key="1">
    <source>
        <dbReference type="EMBL" id="OCX19573.1"/>
    </source>
</evidence>
<dbReference type="AlphaFoldDB" id="A0A1C2DY59"/>
<dbReference type="Proteomes" id="UP000095143">
    <property type="component" value="Unassembled WGS sequence"/>
</dbReference>
<gene>
    <name evidence="1" type="ORF">BBI10_14325</name>
</gene>
<reference evidence="1 2" key="1">
    <citation type="submission" date="2016-08" db="EMBL/GenBank/DDBJ databases">
        <title>Whole genome sequence of Pseudomonas graminis strain UASWS1507, a potential biological control agent for agriculture.</title>
        <authorList>
            <person name="Crovadore J."/>
            <person name="Calmin G."/>
            <person name="Chablais R."/>
            <person name="Cochard B."/>
            <person name="Lefort F."/>
        </authorList>
    </citation>
    <scope>NUCLEOTIDE SEQUENCE [LARGE SCALE GENOMIC DNA]</scope>
    <source>
        <strain evidence="1 2">UASWS1507</strain>
    </source>
</reference>
<dbReference type="EMBL" id="MDEN01000063">
    <property type="protein sequence ID" value="OCX19573.1"/>
    <property type="molecule type" value="Genomic_DNA"/>
</dbReference>
<name>A0A1C2DY59_9PSED</name>
<proteinExistence type="predicted"/>
<dbReference type="RefSeq" id="WP_065989326.1">
    <property type="nucleotide sequence ID" value="NZ_MDEN01000063.1"/>
</dbReference>
<comment type="caution">
    <text evidence="1">The sequence shown here is derived from an EMBL/GenBank/DDBJ whole genome shotgun (WGS) entry which is preliminary data.</text>
</comment>
<protein>
    <submittedName>
        <fullName evidence="1">Uncharacterized protein</fullName>
    </submittedName>
</protein>
<evidence type="ECO:0000313" key="2">
    <source>
        <dbReference type="Proteomes" id="UP000095143"/>
    </source>
</evidence>
<accession>A0A1C2DY59</accession>
<organism evidence="1 2">
    <name type="scientific">Pseudomonas graminis</name>
    <dbReference type="NCBI Taxonomy" id="158627"/>
    <lineage>
        <taxon>Bacteria</taxon>
        <taxon>Pseudomonadati</taxon>
        <taxon>Pseudomonadota</taxon>
        <taxon>Gammaproteobacteria</taxon>
        <taxon>Pseudomonadales</taxon>
        <taxon>Pseudomonadaceae</taxon>
        <taxon>Pseudomonas</taxon>
    </lineage>
</organism>